<keyword evidence="5" id="KW-1185">Reference proteome</keyword>
<dbReference type="Pfam" id="PF02308">
    <property type="entry name" value="MgtC"/>
    <property type="match status" value="1"/>
</dbReference>
<keyword evidence="1" id="KW-0812">Transmembrane</keyword>
<keyword evidence="1" id="KW-0472">Membrane</keyword>
<evidence type="ECO:0000259" key="3">
    <source>
        <dbReference type="Pfam" id="PF13194"/>
    </source>
</evidence>
<dbReference type="AlphaFoldDB" id="A0A2T4Z501"/>
<proteinExistence type="predicted"/>
<feature type="transmembrane region" description="Helical" evidence="1">
    <location>
        <begin position="68"/>
        <end position="86"/>
    </location>
</feature>
<feature type="transmembrane region" description="Helical" evidence="1">
    <location>
        <begin position="95"/>
        <end position="114"/>
    </location>
</feature>
<keyword evidence="1" id="KW-1133">Transmembrane helix</keyword>
<feature type="transmembrane region" description="Helical" evidence="1">
    <location>
        <begin position="120"/>
        <end position="138"/>
    </location>
</feature>
<feature type="transmembrane region" description="Helical" evidence="1">
    <location>
        <begin position="397"/>
        <end position="422"/>
    </location>
</feature>
<feature type="transmembrane region" description="Helical" evidence="1">
    <location>
        <begin position="183"/>
        <end position="201"/>
    </location>
</feature>
<gene>
    <name evidence="4" type="ORF">C8P69_10418</name>
</gene>
<evidence type="ECO:0000313" key="4">
    <source>
        <dbReference type="EMBL" id="PTM56972.1"/>
    </source>
</evidence>
<sequence>MTDLELAQRLGIAIAIGALVGAERHWRDRDESDGQRTAGLRTFTLIGGLGGLSAALDQALGAQGLRGLLLAAMFLGLSAVFGLFQYREQVAEGRFSVTSVAAAMVPFALGALAVIGDLRIAGAGGVILVCILAAREGLHRFVEALTFAELRAAIVLLAMTFVILPLVPNDPIGPFGGVSPARIWTLAILLAAISFVGYVAVKLLGERHGELVAGAVGGLLSSTAATITNARHAAEGGDAPRLAAGALAAGVVSYVRTGLIIATLAPAALPLVGPALGAGALVAAGAALILARRDTGDHAEAAATNPFDLWRVIQLAVLLSAIAFATRAGAAWFGDAGVFAVSALSGLADVDAPVITAAGLAGHGLTVEAAARAMLIAVAANTLAKAAYGLALGSGRFGAIFAGVSGLALAAGAATFIALAMLG</sequence>
<feature type="transmembrane region" description="Helical" evidence="1">
    <location>
        <begin position="312"/>
        <end position="333"/>
    </location>
</feature>
<dbReference type="PANTHER" id="PTHR39084">
    <property type="entry name" value="MEMBRANE PROTEIN-RELATED"/>
    <property type="match status" value="1"/>
</dbReference>
<feature type="transmembrane region" description="Helical" evidence="1">
    <location>
        <begin position="242"/>
        <end position="265"/>
    </location>
</feature>
<feature type="transmembrane region" description="Helical" evidence="1">
    <location>
        <begin position="38"/>
        <end position="56"/>
    </location>
</feature>
<dbReference type="OrthoDB" id="9813718at2"/>
<reference evidence="4 5" key="1">
    <citation type="submission" date="2018-04" db="EMBL/GenBank/DDBJ databases">
        <title>Genomic Encyclopedia of Archaeal and Bacterial Type Strains, Phase II (KMG-II): from individual species to whole genera.</title>
        <authorList>
            <person name="Goeker M."/>
        </authorList>
    </citation>
    <scope>NUCLEOTIDE SEQUENCE [LARGE SCALE GENOMIC DNA]</scope>
    <source>
        <strain evidence="4 5">DSM 25521</strain>
    </source>
</reference>
<feature type="transmembrane region" description="Helical" evidence="1">
    <location>
        <begin position="150"/>
        <end position="168"/>
    </location>
</feature>
<dbReference type="InterPro" id="IPR049177">
    <property type="entry name" value="MgtC_SapB_SrpB_YhiD_N"/>
</dbReference>
<feature type="domain" description="MgtC/SapB/SrpB/YhiD N-terminal" evidence="2">
    <location>
        <begin position="10"/>
        <end position="140"/>
    </location>
</feature>
<protein>
    <submittedName>
        <fullName evidence="4">Uncharacterized membrane protein (DUF4010 family)</fullName>
    </submittedName>
</protein>
<organism evidence="4 5">
    <name type="scientific">Phreatobacter oligotrophus</name>
    <dbReference type="NCBI Taxonomy" id="1122261"/>
    <lineage>
        <taxon>Bacteria</taxon>
        <taxon>Pseudomonadati</taxon>
        <taxon>Pseudomonadota</taxon>
        <taxon>Alphaproteobacteria</taxon>
        <taxon>Hyphomicrobiales</taxon>
        <taxon>Phreatobacteraceae</taxon>
        <taxon>Phreatobacter</taxon>
    </lineage>
</organism>
<dbReference type="InterPro" id="IPR025105">
    <property type="entry name" value="DUF4010"/>
</dbReference>
<evidence type="ECO:0000313" key="5">
    <source>
        <dbReference type="Proteomes" id="UP000241808"/>
    </source>
</evidence>
<dbReference type="EMBL" id="PZZL01000004">
    <property type="protein sequence ID" value="PTM56972.1"/>
    <property type="molecule type" value="Genomic_DNA"/>
</dbReference>
<feature type="transmembrane region" description="Helical" evidence="1">
    <location>
        <begin position="271"/>
        <end position="291"/>
    </location>
</feature>
<feature type="domain" description="DUF4010" evidence="3">
    <location>
        <begin position="188"/>
        <end position="393"/>
    </location>
</feature>
<accession>A0A2T4Z501</accession>
<name>A0A2T4Z501_9HYPH</name>
<comment type="caution">
    <text evidence="4">The sequence shown here is derived from an EMBL/GenBank/DDBJ whole genome shotgun (WGS) entry which is preliminary data.</text>
</comment>
<evidence type="ECO:0000256" key="1">
    <source>
        <dbReference type="SAM" id="Phobius"/>
    </source>
</evidence>
<dbReference type="RefSeq" id="WP_108176628.1">
    <property type="nucleotide sequence ID" value="NZ_PZZL01000004.1"/>
</dbReference>
<dbReference type="Pfam" id="PF13194">
    <property type="entry name" value="DUF4010"/>
    <property type="match status" value="1"/>
</dbReference>
<evidence type="ECO:0000259" key="2">
    <source>
        <dbReference type="Pfam" id="PF02308"/>
    </source>
</evidence>
<dbReference type="PANTHER" id="PTHR39084:SF1">
    <property type="entry name" value="DUF4010 DOMAIN-CONTAINING PROTEIN"/>
    <property type="match status" value="1"/>
</dbReference>
<dbReference type="Proteomes" id="UP000241808">
    <property type="component" value="Unassembled WGS sequence"/>
</dbReference>